<sequence>MKANWARQSFVNVASAPGGPPYIGMHLLPTMNPTVSVVVDNNNAQDCENNDGVVSNSDDDPNHVLNSLSSQKNGPKVTNGLVSSVFSDLTRMDRKNQLSLGAVQWPIDSAIGDHSFLPVDSSAELSCGQYGYIKSNSSQNVTGSLNPDQPSLVPPGGGLNGDMLSVQPVPHAEAVVERPPGTNVQQAQPASSTCIPDVCRSDVDRLKRLHYFTSQQARSVEELTRRHRKLDHLQRCLKRYEIERYEAGQAVRRIEDRLKELRDRTSDLLSTSMDSSGQGDLNMSFDTNWSSKWNCPTMDEVTTIGKPMGHSSDCPIIPPLGPVGRKTSRVVRRPSKHRIKEDLSLQTTANHMYVDSEQMLQPTPVPELQPNFTKLLGRSSPLVTSPDMSPAVAIRCQLDQGQCAATSPPAVPAHGSPCGCLQQQQISIAQKRIAELEARHKTLVEHLNLQRNRLAAADATVVSLARTLLQFTMKNEPGKASDTATSSPDRRSAMAESYQKPICMPANDLVNRLRNSPLPGSMDSLARMNAVEARQSNGFIGTPISLSGTVSSSSMDPIAWTQAPPRQSRLQQIRDPVDILTKNANEYIDLAATDSVDRGVQYNGYRSNNSVINNESTTRNANNSATFTGINESNITDQNTKQPSYGAMICPRMPNYFASTTELPESGEHGRPVFAGFFTHPTPPTAQTIPAPPLPPKPNGRDENHMDETANNAKQHRRGEIEEEEERTVEDEEVTQYMCRKQEPQQSDHHHHQQQQRQQPHPRENQQGSRDSLASGGNGTYRPPPPPYYVNLFGSDSASTDTENYKQRKYIRKLEKRQSSMESGVTNTTLTSQSSSAFTDKTPETVIEIAQSNRRNIPATNELKDVNFVENEASCYHHVHAFQNHLESKKGFKSCMRRRQDCKCRDTFQMTVPQRLAQEMKINQNMLEYLNAKGHDTKELSCELPQPNEAIWPRMMTPSTSCFNSKVARWFRSGLGGSIRTKPRHHSMDDKDNVNFSTPFWQWIGELRVRLITNRCEGFLWIRNQQNLHQSQQSSGRRSHPWHSLRATYRGWSDSGTESGRDSPSISQPRTTTKSRHSQWTRHWFTCDVPGQVVTYQDTNKMDRIKGSFRFPEIRHIQLGLNPNSDTLGALCEETNAHHQSDPEGSFDFPRLGKQSRLNRPFYKHKTRTADWLKEPQTPTADDASRNVDELDQLVFHLETWMQVYVLKAATPALRNLWVDVFHYGECRQYCARKFVSCFTFNVNILSAVVSFSVYGSWP</sequence>
<dbReference type="Proteomes" id="UP000728185">
    <property type="component" value="Unassembled WGS sequence"/>
</dbReference>
<feature type="compositionally biased region" description="Basic residues" evidence="2">
    <location>
        <begin position="326"/>
        <end position="335"/>
    </location>
</feature>
<proteinExistence type="predicted"/>
<reference evidence="3" key="1">
    <citation type="submission" date="2019-05" db="EMBL/GenBank/DDBJ databases">
        <title>Annotation for the trematode Fasciolopsis buski.</title>
        <authorList>
            <person name="Choi Y.-J."/>
        </authorList>
    </citation>
    <scope>NUCLEOTIDE SEQUENCE</scope>
    <source>
        <strain evidence="3">HT</strain>
        <tissue evidence="3">Whole worm</tissue>
    </source>
</reference>
<feature type="region of interest" description="Disordered" evidence="2">
    <location>
        <begin position="139"/>
        <end position="160"/>
    </location>
</feature>
<feature type="region of interest" description="Disordered" evidence="2">
    <location>
        <begin position="53"/>
        <end position="76"/>
    </location>
</feature>
<feature type="region of interest" description="Disordered" evidence="2">
    <location>
        <begin position="306"/>
        <end position="335"/>
    </location>
</feature>
<dbReference type="EMBL" id="LUCM01001982">
    <property type="protein sequence ID" value="KAA0198036.1"/>
    <property type="molecule type" value="Genomic_DNA"/>
</dbReference>
<feature type="compositionally biased region" description="Polar residues" evidence="2">
    <location>
        <begin position="1054"/>
        <end position="1072"/>
    </location>
</feature>
<protein>
    <recommendedName>
        <fullName evidence="5">PH domain-containing protein</fullName>
    </recommendedName>
</protein>
<feature type="compositionally biased region" description="Polar residues" evidence="2">
    <location>
        <begin position="139"/>
        <end position="149"/>
    </location>
</feature>
<feature type="region of interest" description="Disordered" evidence="2">
    <location>
        <begin position="660"/>
        <end position="839"/>
    </location>
</feature>
<feature type="compositionally biased region" description="Basic and acidic residues" evidence="2">
    <location>
        <begin position="699"/>
        <end position="708"/>
    </location>
</feature>
<accession>A0A8E0VNL5</accession>
<keyword evidence="1" id="KW-0175">Coiled coil</keyword>
<feature type="region of interest" description="Disordered" evidence="2">
    <location>
        <begin position="1051"/>
        <end position="1077"/>
    </location>
</feature>
<evidence type="ECO:0000313" key="4">
    <source>
        <dbReference type="Proteomes" id="UP000728185"/>
    </source>
</evidence>
<feature type="compositionally biased region" description="Polar residues" evidence="2">
    <location>
        <begin position="64"/>
        <end position="73"/>
    </location>
</feature>
<gene>
    <name evidence="3" type="ORF">FBUS_00654</name>
</gene>
<organism evidence="3 4">
    <name type="scientific">Fasciolopsis buskii</name>
    <dbReference type="NCBI Taxonomy" id="27845"/>
    <lineage>
        <taxon>Eukaryota</taxon>
        <taxon>Metazoa</taxon>
        <taxon>Spiralia</taxon>
        <taxon>Lophotrochozoa</taxon>
        <taxon>Platyhelminthes</taxon>
        <taxon>Trematoda</taxon>
        <taxon>Digenea</taxon>
        <taxon>Plagiorchiida</taxon>
        <taxon>Echinostomata</taxon>
        <taxon>Echinostomatoidea</taxon>
        <taxon>Fasciolidae</taxon>
        <taxon>Fasciolopsis</taxon>
    </lineage>
</organism>
<comment type="caution">
    <text evidence="3">The sequence shown here is derived from an EMBL/GenBank/DDBJ whole genome shotgun (WGS) entry which is preliminary data.</text>
</comment>
<evidence type="ECO:0000313" key="3">
    <source>
        <dbReference type="EMBL" id="KAA0198036.1"/>
    </source>
</evidence>
<dbReference type="AlphaFoldDB" id="A0A8E0VNL5"/>
<name>A0A8E0VNL5_9TREM</name>
<evidence type="ECO:0000256" key="1">
    <source>
        <dbReference type="SAM" id="Coils"/>
    </source>
</evidence>
<feature type="region of interest" description="Disordered" evidence="2">
    <location>
        <begin position="611"/>
        <end position="642"/>
    </location>
</feature>
<dbReference type="OrthoDB" id="6239805at2759"/>
<keyword evidence="4" id="KW-1185">Reference proteome</keyword>
<evidence type="ECO:0000256" key="2">
    <source>
        <dbReference type="SAM" id="MobiDB-lite"/>
    </source>
</evidence>
<feature type="compositionally biased region" description="Polar residues" evidence="2">
    <location>
        <begin position="820"/>
        <end position="839"/>
    </location>
</feature>
<evidence type="ECO:0008006" key="5">
    <source>
        <dbReference type="Google" id="ProtNLM"/>
    </source>
</evidence>
<feature type="compositionally biased region" description="Acidic residues" evidence="2">
    <location>
        <begin position="721"/>
        <end position="734"/>
    </location>
</feature>
<feature type="coiled-coil region" evidence="1">
    <location>
        <begin position="426"/>
        <end position="453"/>
    </location>
</feature>